<feature type="domain" description="Acyltransferase 3" evidence="2">
    <location>
        <begin position="7"/>
        <end position="305"/>
    </location>
</feature>
<dbReference type="EMBL" id="DWWV01000107">
    <property type="protein sequence ID" value="HJC10827.1"/>
    <property type="molecule type" value="Genomic_DNA"/>
</dbReference>
<evidence type="ECO:0000256" key="1">
    <source>
        <dbReference type="SAM" id="Phobius"/>
    </source>
</evidence>
<feature type="transmembrane region" description="Helical" evidence="1">
    <location>
        <begin position="219"/>
        <end position="246"/>
    </location>
</feature>
<dbReference type="InterPro" id="IPR002656">
    <property type="entry name" value="Acyl_transf_3_dom"/>
</dbReference>
<feature type="transmembrane region" description="Helical" evidence="1">
    <location>
        <begin position="105"/>
        <end position="123"/>
    </location>
</feature>
<dbReference type="Proteomes" id="UP000823893">
    <property type="component" value="Unassembled WGS sequence"/>
</dbReference>
<comment type="caution">
    <text evidence="3">The sequence shown here is derived from an EMBL/GenBank/DDBJ whole genome shotgun (WGS) entry which is preliminary data.</text>
</comment>
<reference evidence="3" key="1">
    <citation type="journal article" date="2021" name="PeerJ">
        <title>Extensive microbial diversity within the chicken gut microbiome revealed by metagenomics and culture.</title>
        <authorList>
            <person name="Gilroy R."/>
            <person name="Ravi A."/>
            <person name="Getino M."/>
            <person name="Pursley I."/>
            <person name="Horton D.L."/>
            <person name="Alikhan N.F."/>
            <person name="Baker D."/>
            <person name="Gharbi K."/>
            <person name="Hall N."/>
            <person name="Watson M."/>
            <person name="Adriaenssens E.M."/>
            <person name="Foster-Nyarko E."/>
            <person name="Jarju S."/>
            <person name="Secka A."/>
            <person name="Antonio M."/>
            <person name="Oren A."/>
            <person name="Chaudhuri R.R."/>
            <person name="La Ragione R."/>
            <person name="Hildebrand F."/>
            <person name="Pallen M.J."/>
        </authorList>
    </citation>
    <scope>NUCLEOTIDE SEQUENCE</scope>
    <source>
        <strain evidence="3">ChiSxjej6B18-287</strain>
    </source>
</reference>
<keyword evidence="3" id="KW-0012">Acyltransferase</keyword>
<evidence type="ECO:0000313" key="3">
    <source>
        <dbReference type="EMBL" id="HJC10827.1"/>
    </source>
</evidence>
<organism evidence="3 4">
    <name type="scientific">Candidatus Blautia merdigallinarum</name>
    <dbReference type="NCBI Taxonomy" id="2838495"/>
    <lineage>
        <taxon>Bacteria</taxon>
        <taxon>Bacillati</taxon>
        <taxon>Bacillota</taxon>
        <taxon>Clostridia</taxon>
        <taxon>Lachnospirales</taxon>
        <taxon>Lachnospiraceae</taxon>
        <taxon>Blautia</taxon>
    </lineage>
</organism>
<dbReference type="Pfam" id="PF01757">
    <property type="entry name" value="Acyl_transf_3"/>
    <property type="match status" value="1"/>
</dbReference>
<evidence type="ECO:0000259" key="2">
    <source>
        <dbReference type="Pfam" id="PF01757"/>
    </source>
</evidence>
<dbReference type="PANTHER" id="PTHR37312">
    <property type="entry name" value="MEMBRANE-BOUND ACYLTRANSFERASE YKRP-RELATED"/>
    <property type="match status" value="1"/>
</dbReference>
<feature type="transmembrane region" description="Helical" evidence="1">
    <location>
        <begin position="253"/>
        <end position="271"/>
    </location>
</feature>
<keyword evidence="1" id="KW-0472">Membrane</keyword>
<keyword evidence="1" id="KW-1133">Transmembrane helix</keyword>
<proteinExistence type="predicted"/>
<keyword evidence="3" id="KW-0808">Transferase</keyword>
<feature type="transmembrane region" description="Helical" evidence="1">
    <location>
        <begin position="39"/>
        <end position="61"/>
    </location>
</feature>
<accession>A0A9D2SJY5</accession>
<dbReference type="GO" id="GO:0016747">
    <property type="term" value="F:acyltransferase activity, transferring groups other than amino-acyl groups"/>
    <property type="evidence" value="ECO:0007669"/>
    <property type="project" value="InterPro"/>
</dbReference>
<name>A0A9D2SJY5_9FIRM</name>
<protein>
    <submittedName>
        <fullName evidence="3">Acyltransferase family protein</fullName>
    </submittedName>
</protein>
<evidence type="ECO:0000313" key="4">
    <source>
        <dbReference type="Proteomes" id="UP000823893"/>
    </source>
</evidence>
<dbReference type="InterPro" id="IPR052734">
    <property type="entry name" value="Nod_factor_acetyltransferase"/>
</dbReference>
<keyword evidence="1" id="KW-0812">Transmembrane</keyword>
<feature type="transmembrane region" description="Helical" evidence="1">
    <location>
        <begin position="291"/>
        <end position="313"/>
    </location>
</feature>
<feature type="transmembrane region" description="Helical" evidence="1">
    <location>
        <begin position="179"/>
        <end position="199"/>
    </location>
</feature>
<feature type="transmembrane region" description="Helical" evidence="1">
    <location>
        <begin position="130"/>
        <end position="149"/>
    </location>
</feature>
<gene>
    <name evidence="3" type="ORF">H9935_08415</name>
</gene>
<dbReference type="PANTHER" id="PTHR37312:SF1">
    <property type="entry name" value="MEMBRANE-BOUND ACYLTRANSFERASE YKRP-RELATED"/>
    <property type="match status" value="1"/>
</dbReference>
<sequence length="335" mass="38932">MSTKSRNYFLDNYKSFLILLVVIGHFIEPCYTNNLFLTILKWVIFSFHMPAFIFISGYFSKKDMGLEKLIQKLVIPYFIFELLYYFLYVFVIHKETGLYFNRPKFSLWYLMSLFFWRIATPYLKRIPGNLFIAITGGLLIGFTQLGNFFSIPRTLFFYPFFLAGYYFQENWFDTVRRHWKAFTIGLAAAPGLLGGWVLFTGQELTPFIFYGRYSYADMGLTNGVGLLVRLVCYGISFLAIFAVCAIIPRKKHFYSILGVRTMSIYLFHGLVYSILKDGHVLEKVNTPLETVLLLGFCILLTFVLASSLPYRFVAWISSFPIRLPKSPFKSKKTAV</sequence>
<feature type="transmembrane region" description="Helical" evidence="1">
    <location>
        <begin position="12"/>
        <end position="27"/>
    </location>
</feature>
<reference evidence="3" key="2">
    <citation type="submission" date="2021-04" db="EMBL/GenBank/DDBJ databases">
        <authorList>
            <person name="Gilroy R."/>
        </authorList>
    </citation>
    <scope>NUCLEOTIDE SEQUENCE</scope>
    <source>
        <strain evidence="3">ChiSxjej6B18-287</strain>
    </source>
</reference>
<feature type="transmembrane region" description="Helical" evidence="1">
    <location>
        <begin position="73"/>
        <end position="93"/>
    </location>
</feature>
<dbReference type="AlphaFoldDB" id="A0A9D2SJY5"/>